<reference evidence="3 4" key="1">
    <citation type="journal article" date="2013" name="ISME J.">
        <title>By their genes ye shall know them: genomic signatures of predatory bacteria.</title>
        <authorList>
            <person name="Pasternak Z."/>
            <person name="Pietrokovski S."/>
            <person name="Rotem O."/>
            <person name="Gophna U."/>
            <person name="Lurie-Weinberger M.N."/>
            <person name="Jurkevitch E."/>
        </authorList>
    </citation>
    <scope>NUCLEOTIDE SEQUENCE [LARGE SCALE GENOMIC DNA]</scope>
    <source>
        <strain evidence="3">EPB</strain>
    </source>
</reference>
<dbReference type="AlphaFoldDB" id="M4VFH2"/>
<feature type="compositionally biased region" description="Basic and acidic residues" evidence="1">
    <location>
        <begin position="139"/>
        <end position="185"/>
    </location>
</feature>
<dbReference type="OrthoDB" id="7161229at2"/>
<dbReference type="Gene3D" id="3.30.1150.10">
    <property type="match status" value="1"/>
</dbReference>
<feature type="region of interest" description="Disordered" evidence="1">
    <location>
        <begin position="1"/>
        <end position="25"/>
    </location>
</feature>
<feature type="transmembrane region" description="Helical" evidence="2">
    <location>
        <begin position="35"/>
        <end position="57"/>
    </location>
</feature>
<name>M4VFH2_9BACT</name>
<dbReference type="EMBL" id="CP003538">
    <property type="protein sequence ID" value="AGH97953.1"/>
    <property type="molecule type" value="Genomic_DNA"/>
</dbReference>
<dbReference type="RefSeq" id="WP_015467494.1">
    <property type="nucleotide sequence ID" value="NC_020812.1"/>
</dbReference>
<dbReference type="Proteomes" id="UP000011932">
    <property type="component" value="Chromosome"/>
</dbReference>
<keyword evidence="2" id="KW-0472">Membrane</keyword>
<evidence type="ECO:0008006" key="5">
    <source>
        <dbReference type="Google" id="ProtNLM"/>
    </source>
</evidence>
<dbReference type="KEGG" id="man:A11S_1139"/>
<organism evidence="3 4">
    <name type="scientific">Micavibrio aeruginosavorus EPB</name>
    <dbReference type="NCBI Taxonomy" id="349215"/>
    <lineage>
        <taxon>Bacteria</taxon>
        <taxon>Pseudomonadati</taxon>
        <taxon>Bdellovibrionota</taxon>
        <taxon>Bdellovibrionia</taxon>
        <taxon>Bdellovibrionales</taxon>
        <taxon>Pseudobdellovibrionaceae</taxon>
        <taxon>Micavibrio</taxon>
    </lineage>
</organism>
<protein>
    <recommendedName>
        <fullName evidence="5">Energy transducer TonB</fullName>
    </recommendedName>
</protein>
<feature type="compositionally biased region" description="Basic and acidic residues" evidence="1">
    <location>
        <begin position="83"/>
        <end position="109"/>
    </location>
</feature>
<accession>M4VFH2</accession>
<evidence type="ECO:0000313" key="4">
    <source>
        <dbReference type="Proteomes" id="UP000011932"/>
    </source>
</evidence>
<gene>
    <name evidence="3" type="ORF">A11S_1139</name>
</gene>
<evidence type="ECO:0000313" key="3">
    <source>
        <dbReference type="EMBL" id="AGH97953.1"/>
    </source>
</evidence>
<dbReference type="HOGENOM" id="CLU_066414_0_0_5"/>
<proteinExistence type="predicted"/>
<keyword evidence="2" id="KW-0812">Transmembrane</keyword>
<evidence type="ECO:0000256" key="1">
    <source>
        <dbReference type="SAM" id="MobiDB-lite"/>
    </source>
</evidence>
<dbReference type="SUPFAM" id="SSF74653">
    <property type="entry name" value="TolA/TonB C-terminal domain"/>
    <property type="match status" value="1"/>
</dbReference>
<evidence type="ECO:0000256" key="2">
    <source>
        <dbReference type="SAM" id="Phobius"/>
    </source>
</evidence>
<keyword evidence="2" id="KW-1133">Transmembrane helix</keyword>
<dbReference type="STRING" id="349215.A11S_1139"/>
<feature type="region of interest" description="Disordered" evidence="1">
    <location>
        <begin position="81"/>
        <end position="217"/>
    </location>
</feature>
<sequence length="326" mass="35981">MNATAPNDMLTSGPPPKYAMHAPDENQMPAGMKSALIGSLVVHLVVVVIGTMGLPFFKKDYTDLSPPIAIEMVEVADITTRTKPVEDSKPVEKKEPAKEQLKPQPDRTKPTPPPPAANDDAPDRPKEPKAPTPVEDLAEPVKKKEEKPKEQPKPKAEPKKEQVKPKPKPVETKADAKPVEQDDAFKSLLIDLAEKKPESTDNTGDKAAANTTPMPDVPISERLTMREEDAISDQLGNCWKLMAGARYAENLVVQVKITMNPDKTVQDVRIVDQLRYNTDSFFRAAADSVVRAAYSPECNPLTILPDGKHNQWKNLNVNFDPSEMLM</sequence>